<name>A0ABQ0J150_GLUTH</name>
<dbReference type="Proteomes" id="UP000018209">
    <property type="component" value="Unassembled WGS sequence"/>
</dbReference>
<evidence type="ECO:0000313" key="2">
    <source>
        <dbReference type="Proteomes" id="UP000018209"/>
    </source>
</evidence>
<comment type="caution">
    <text evidence="1">The sequence shown here is derived from an EMBL/GenBank/DDBJ whole genome shotgun (WGS) entry which is preliminary data.</text>
</comment>
<gene>
    <name evidence="1" type="ORF">NBRC3257_3168</name>
</gene>
<protein>
    <submittedName>
        <fullName evidence="1">Uncharacterized protein</fullName>
    </submittedName>
</protein>
<keyword evidence="2" id="KW-1185">Reference proteome</keyword>
<evidence type="ECO:0000313" key="1">
    <source>
        <dbReference type="EMBL" id="GAD28169.1"/>
    </source>
</evidence>
<sequence>MPRTEHRAHAILTRHQGDEPKDPILAAVEAAELLRCFLREDNTFKYVRGGNLLLKYDFARWRSVFTRRASEMRGVIRKNRVDTIKDKQAAGSYCIVRPIGQFHRGAPVVNYDP</sequence>
<organism evidence="1 2">
    <name type="scientific">Gluconobacter thailandicus NBRC 3257</name>
    <dbReference type="NCBI Taxonomy" id="1381097"/>
    <lineage>
        <taxon>Bacteria</taxon>
        <taxon>Pseudomonadati</taxon>
        <taxon>Pseudomonadota</taxon>
        <taxon>Alphaproteobacteria</taxon>
        <taxon>Acetobacterales</taxon>
        <taxon>Acetobacteraceae</taxon>
        <taxon>Gluconobacter</taxon>
    </lineage>
</organism>
<proteinExistence type="predicted"/>
<accession>A0ABQ0J150</accession>
<reference evidence="1 2" key="1">
    <citation type="submission" date="2013-08" db="EMBL/GenBank/DDBJ databases">
        <title>Gluconobacter thailandicus NBRC 3257 whole genome sequence.</title>
        <authorList>
            <person name="Matsutani M."/>
            <person name="Yakushi T."/>
            <person name="Matsushita K."/>
        </authorList>
    </citation>
    <scope>NUCLEOTIDE SEQUENCE [LARGE SCALE GENOMIC DNA]</scope>
    <source>
        <strain evidence="1 2">NBRC 3257</strain>
    </source>
</reference>
<dbReference type="EMBL" id="BASM01000045">
    <property type="protein sequence ID" value="GAD28169.1"/>
    <property type="molecule type" value="Genomic_DNA"/>
</dbReference>